<gene>
    <name evidence="2" type="ORF">HZF06_18755</name>
</gene>
<proteinExistence type="predicted"/>
<feature type="transmembrane region" description="Helical" evidence="1">
    <location>
        <begin position="251"/>
        <end position="273"/>
    </location>
</feature>
<evidence type="ECO:0000313" key="3">
    <source>
        <dbReference type="Proteomes" id="UP000512286"/>
    </source>
</evidence>
<name>A0A7D7ACD6_9CLOT</name>
<keyword evidence="1" id="KW-0812">Transmembrane</keyword>
<keyword evidence="1" id="KW-0472">Membrane</keyword>
<evidence type="ECO:0000256" key="1">
    <source>
        <dbReference type="SAM" id="Phobius"/>
    </source>
</evidence>
<keyword evidence="1" id="KW-1133">Transmembrane helix</keyword>
<accession>A0A7D7ACD6</accession>
<feature type="transmembrane region" description="Helical" evidence="1">
    <location>
        <begin position="38"/>
        <end position="58"/>
    </location>
</feature>
<dbReference type="RefSeq" id="WP_181601327.1">
    <property type="nucleotide sequence ID" value="NZ_CP059378.1"/>
</dbReference>
<feature type="transmembrane region" description="Helical" evidence="1">
    <location>
        <begin position="353"/>
        <end position="372"/>
    </location>
</feature>
<dbReference type="Proteomes" id="UP000512286">
    <property type="component" value="Chromosome"/>
</dbReference>
<organism evidence="2 3">
    <name type="scientific">Clostridium intestinale</name>
    <dbReference type="NCBI Taxonomy" id="36845"/>
    <lineage>
        <taxon>Bacteria</taxon>
        <taxon>Bacillati</taxon>
        <taxon>Bacillota</taxon>
        <taxon>Clostridia</taxon>
        <taxon>Eubacteriales</taxon>
        <taxon>Clostridiaceae</taxon>
        <taxon>Clostridium</taxon>
    </lineage>
</organism>
<dbReference type="KEGG" id="cint:HZF06_18755"/>
<protein>
    <submittedName>
        <fullName evidence="2">Oligosaccharide repeat unit polymerase</fullName>
    </submittedName>
</protein>
<sequence length="430" mass="50850">MNKKVYILLIILYKLSLEVLYAGNLCKIYNYLGVILDYNAYKMSISWIIFFLLIIVILGFEKDKFWFTVMQILFIFVIIPSLSLYGLKNIPTIHFMYNIVFWLIFVIYGKFFSNIRFTKKTKDTIGKSNVNINLIFGLFAISMITVLIASYLYGDFRVMIDFNDIYKYRLELREINMPVYFRYMLPFIGTIFLPICMMEFLERKKYVFLGLTLLIGLMLFSINGMKTWLLVYALVFVIYKITSKKYNSYSITNWILMGFIILSIVGYIISMYFNNNIISGSIHRMTILVQEISYYFIDFFYDKDPLLLRGSILRHILSYPYSMSVEFQIGGLYMGNFASRANNGLLGDAYANFKILGILIYPFMYSLIFKILQSILRNYNYKTNYFITFILIWNSMNSSFFTWLLTGGVIVVCLIYHFNYIMLRKNENNI</sequence>
<feature type="transmembrane region" description="Helical" evidence="1">
    <location>
        <begin position="402"/>
        <end position="423"/>
    </location>
</feature>
<feature type="transmembrane region" description="Helical" evidence="1">
    <location>
        <begin position="65"/>
        <end position="87"/>
    </location>
</feature>
<reference evidence="2 3" key="1">
    <citation type="submission" date="2020-07" db="EMBL/GenBank/DDBJ databases">
        <title>Electron transfer.</title>
        <authorList>
            <person name="Huang L."/>
            <person name="Liu X."/>
            <person name="Zhou S."/>
        </authorList>
    </citation>
    <scope>NUCLEOTIDE SEQUENCE [LARGE SCALE GENOMIC DNA]</scope>
    <source>
        <strain evidence="2 3">Lx1</strain>
    </source>
</reference>
<dbReference type="EMBL" id="CP059378">
    <property type="protein sequence ID" value="QLY79104.1"/>
    <property type="molecule type" value="Genomic_DNA"/>
</dbReference>
<feature type="transmembrane region" description="Helical" evidence="1">
    <location>
        <begin position="180"/>
        <end position="201"/>
    </location>
</feature>
<dbReference type="AlphaFoldDB" id="A0A7D7ACD6"/>
<feature type="transmembrane region" description="Helical" evidence="1">
    <location>
        <begin position="213"/>
        <end position="239"/>
    </location>
</feature>
<evidence type="ECO:0000313" key="2">
    <source>
        <dbReference type="EMBL" id="QLY79104.1"/>
    </source>
</evidence>
<feature type="transmembrane region" description="Helical" evidence="1">
    <location>
        <begin position="132"/>
        <end position="153"/>
    </location>
</feature>
<feature type="transmembrane region" description="Helical" evidence="1">
    <location>
        <begin position="93"/>
        <end position="111"/>
    </location>
</feature>